<proteinExistence type="predicted"/>
<organism evidence="1 2">
    <name type="scientific">Devosia elaeis</name>
    <dbReference type="NCBI Taxonomy" id="1770058"/>
    <lineage>
        <taxon>Bacteria</taxon>
        <taxon>Pseudomonadati</taxon>
        <taxon>Pseudomonadota</taxon>
        <taxon>Alphaproteobacteria</taxon>
        <taxon>Hyphomicrobiales</taxon>
        <taxon>Devosiaceae</taxon>
        <taxon>Devosia</taxon>
    </lineage>
</organism>
<reference evidence="1 2" key="1">
    <citation type="submission" date="2016-03" db="EMBL/GenBank/DDBJ databases">
        <title>Genome sequencing of Devosia sp. S37.</title>
        <authorList>
            <person name="Mohd Nor M."/>
        </authorList>
    </citation>
    <scope>NUCLEOTIDE SEQUENCE [LARGE SCALE GENOMIC DNA]</scope>
    <source>
        <strain evidence="1 2">S37</strain>
    </source>
</reference>
<protein>
    <submittedName>
        <fullName evidence="1">Uncharacterized protein</fullName>
    </submittedName>
</protein>
<dbReference type="AlphaFoldDB" id="A0A178HQU5"/>
<dbReference type="Proteomes" id="UP000078389">
    <property type="component" value="Unassembled WGS sequence"/>
</dbReference>
<sequence>MSMTPSRRAIEAMTLGGMALDNRALVVRCYSCRRTRRFLAADLARVYGENQSPHTLFRRCSKCGDGLYVGFGFPQRGDTIRRPESVTKWQWRDEVWEPS</sequence>
<dbReference type="EMBL" id="LVVY01000113">
    <property type="protein sequence ID" value="OAM75221.1"/>
    <property type="molecule type" value="Genomic_DNA"/>
</dbReference>
<evidence type="ECO:0000313" key="1">
    <source>
        <dbReference type="EMBL" id="OAM75221.1"/>
    </source>
</evidence>
<name>A0A178HQU5_9HYPH</name>
<gene>
    <name evidence="1" type="ORF">A3840_14845</name>
</gene>
<accession>A0A178HQU5</accession>
<comment type="caution">
    <text evidence="1">The sequence shown here is derived from an EMBL/GenBank/DDBJ whole genome shotgun (WGS) entry which is preliminary data.</text>
</comment>
<evidence type="ECO:0000313" key="2">
    <source>
        <dbReference type="Proteomes" id="UP000078389"/>
    </source>
</evidence>
<dbReference type="STRING" id="1770058.A3840_14845"/>
<keyword evidence="2" id="KW-1185">Reference proteome</keyword>